<evidence type="ECO:0000259" key="2">
    <source>
        <dbReference type="Pfam" id="PF02350"/>
    </source>
</evidence>
<comment type="similarity">
    <text evidence="1">Belongs to the UDP-N-acetylglucosamine 2-epimerase family.</text>
</comment>
<organism evidence="3 4">
    <name type="scientific">Anaerobaca lacustris</name>
    <dbReference type="NCBI Taxonomy" id="3044600"/>
    <lineage>
        <taxon>Bacteria</taxon>
        <taxon>Pseudomonadati</taxon>
        <taxon>Planctomycetota</taxon>
        <taxon>Phycisphaerae</taxon>
        <taxon>Sedimentisphaerales</taxon>
        <taxon>Anaerobacaceae</taxon>
        <taxon>Anaerobaca</taxon>
    </lineage>
</organism>
<evidence type="ECO:0000256" key="1">
    <source>
        <dbReference type="RuleBase" id="RU003513"/>
    </source>
</evidence>
<reference evidence="3" key="1">
    <citation type="submission" date="2023-05" db="EMBL/GenBank/DDBJ databases">
        <title>Anaerotaeda fermentans gen. nov., sp. nov., a novel anaerobic planctomycete of the new family within the order Sedimentisphaerales isolated from Taman Peninsula, Russia.</title>
        <authorList>
            <person name="Khomyakova M.A."/>
            <person name="Merkel A.Y."/>
            <person name="Slobodkin A.I."/>
        </authorList>
    </citation>
    <scope>NUCLEOTIDE SEQUENCE</scope>
    <source>
        <strain evidence="3">M17dextr</strain>
    </source>
</reference>
<dbReference type="Gene3D" id="3.40.50.2000">
    <property type="entry name" value="Glycogen Phosphorylase B"/>
    <property type="match status" value="2"/>
</dbReference>
<keyword evidence="1 3" id="KW-0413">Isomerase</keyword>
<name>A0AAW6TWD1_9BACT</name>
<accession>A0AAW6TWD1</accession>
<comment type="caution">
    <text evidence="3">The sequence shown here is derived from an EMBL/GenBank/DDBJ whole genome shotgun (WGS) entry which is preliminary data.</text>
</comment>
<dbReference type="RefSeq" id="WP_349244340.1">
    <property type="nucleotide sequence ID" value="NZ_JASCXX010000007.1"/>
</dbReference>
<dbReference type="NCBIfam" id="TIGR00236">
    <property type="entry name" value="wecB"/>
    <property type="match status" value="1"/>
</dbReference>
<feature type="domain" description="UDP-N-acetylglucosamine 2-epimerase" evidence="2">
    <location>
        <begin position="23"/>
        <end position="358"/>
    </location>
</feature>
<keyword evidence="4" id="KW-1185">Reference proteome</keyword>
<evidence type="ECO:0000313" key="4">
    <source>
        <dbReference type="Proteomes" id="UP001431776"/>
    </source>
</evidence>
<dbReference type="InterPro" id="IPR003331">
    <property type="entry name" value="UDP_GlcNAc_Epimerase_2_dom"/>
</dbReference>
<dbReference type="CDD" id="cd03786">
    <property type="entry name" value="GTB_UDP-GlcNAc_2-Epimerase"/>
    <property type="match status" value="1"/>
</dbReference>
<dbReference type="GO" id="GO:0008761">
    <property type="term" value="F:UDP-N-acetylglucosamine 2-epimerase activity"/>
    <property type="evidence" value="ECO:0007669"/>
    <property type="project" value="UniProtKB-EC"/>
</dbReference>
<dbReference type="AlphaFoldDB" id="A0AAW6TWD1"/>
<gene>
    <name evidence="3" type="primary">wecB</name>
    <name evidence="3" type="ORF">QJ522_07715</name>
</gene>
<dbReference type="PANTHER" id="PTHR43174:SF1">
    <property type="entry name" value="UDP-N-ACETYLGLUCOSAMINE 2-EPIMERASE"/>
    <property type="match status" value="1"/>
</dbReference>
<dbReference type="InterPro" id="IPR029767">
    <property type="entry name" value="WecB-like"/>
</dbReference>
<proteinExistence type="inferred from homology"/>
<dbReference type="SUPFAM" id="SSF53756">
    <property type="entry name" value="UDP-Glycosyltransferase/glycogen phosphorylase"/>
    <property type="match status" value="1"/>
</dbReference>
<sequence>MSKILLIVGARPNFMKMAPLYFELTQTAGFDPIIVHTGQHYDYAMSQAFFEDLQLPESHHYLGAGSGSHAEQTAKVMIEFEKVLAQEHPDLVVVFGDVNSTVACSLTAKKQLVPVAHVEAGLRSFDETMPEEINRRVTDAISDLLLTPSVDGDENLRREGALDGRVRCVGNIMIDSLVTILGRIGADQEAQMLDDLALGTGSYVLVTLHRPSNVDEPDSLRQILVYLNHLSEKLPVVFPMHPRTRKNIERFGIDVPFTKDFRIIEPVRYRQFILLQKNARFVLTDSGGIQEETTYLKLPCLTLRPNTERPITITQGTNELVDMETIEEKSDRILSGRWKEGTVPALWDGRTAERIVRVFQEFGVSDSATRKEPVRSAL</sequence>
<evidence type="ECO:0000313" key="3">
    <source>
        <dbReference type="EMBL" id="MDI6448930.1"/>
    </source>
</evidence>
<protein>
    <submittedName>
        <fullName evidence="3">UDP-N-acetylglucosamine 2-epimerase (Non-hydrolyzing)</fullName>
        <ecNumber evidence="3">5.1.3.14</ecNumber>
    </submittedName>
</protein>
<dbReference type="Pfam" id="PF02350">
    <property type="entry name" value="Epimerase_2"/>
    <property type="match status" value="1"/>
</dbReference>
<dbReference type="EC" id="5.1.3.14" evidence="3"/>
<dbReference type="PANTHER" id="PTHR43174">
    <property type="entry name" value="UDP-N-ACETYLGLUCOSAMINE 2-EPIMERASE"/>
    <property type="match status" value="1"/>
</dbReference>
<dbReference type="EMBL" id="JASCXX010000007">
    <property type="protein sequence ID" value="MDI6448930.1"/>
    <property type="molecule type" value="Genomic_DNA"/>
</dbReference>
<dbReference type="Proteomes" id="UP001431776">
    <property type="component" value="Unassembled WGS sequence"/>
</dbReference>